<dbReference type="EMBL" id="UPTC01000472">
    <property type="protein sequence ID" value="VBB28779.1"/>
    <property type="molecule type" value="Genomic_DNA"/>
</dbReference>
<feature type="compositionally biased region" description="Low complexity" evidence="5">
    <location>
        <begin position="624"/>
        <end position="642"/>
    </location>
</feature>
<comment type="catalytic activity">
    <reaction evidence="1">
        <text>[protein]-peptidylproline (omega=180) = [protein]-peptidylproline (omega=0)</text>
        <dbReference type="Rhea" id="RHEA:16237"/>
        <dbReference type="Rhea" id="RHEA-COMP:10747"/>
        <dbReference type="Rhea" id="RHEA-COMP:10748"/>
        <dbReference type="ChEBI" id="CHEBI:83833"/>
        <dbReference type="ChEBI" id="CHEBI:83834"/>
        <dbReference type="EC" id="5.2.1.8"/>
    </reaction>
</comment>
<feature type="region of interest" description="Disordered" evidence="5">
    <location>
        <begin position="179"/>
        <end position="334"/>
    </location>
</feature>
<dbReference type="AlphaFoldDB" id="A0A498SB97"/>
<dbReference type="PANTHER" id="PTHR11071:SF561">
    <property type="entry name" value="PEPTIDYL-PROLYL CIS-TRANS ISOMERASE D-RELATED"/>
    <property type="match status" value="1"/>
</dbReference>
<dbReference type="GO" id="GO:0005739">
    <property type="term" value="C:mitochondrion"/>
    <property type="evidence" value="ECO:0007669"/>
    <property type="project" value="TreeGrafter"/>
</dbReference>
<reference evidence="7 8" key="1">
    <citation type="submission" date="2018-08" db="EMBL/GenBank/DDBJ databases">
        <authorList>
            <person name="Laetsch R D."/>
            <person name="Stevens L."/>
            <person name="Kumar S."/>
            <person name="Blaxter L. M."/>
        </authorList>
    </citation>
    <scope>NUCLEOTIDE SEQUENCE [LARGE SCALE GENOMIC DNA]</scope>
</reference>
<proteinExistence type="predicted"/>
<accession>A0A498SB97</accession>
<feature type="compositionally biased region" description="Basic residues" evidence="5">
    <location>
        <begin position="291"/>
        <end position="308"/>
    </location>
</feature>
<evidence type="ECO:0000313" key="7">
    <source>
        <dbReference type="EMBL" id="VBB28779.1"/>
    </source>
</evidence>
<evidence type="ECO:0000313" key="8">
    <source>
        <dbReference type="Proteomes" id="UP000276991"/>
    </source>
</evidence>
<dbReference type="GO" id="GO:0003755">
    <property type="term" value="F:peptidyl-prolyl cis-trans isomerase activity"/>
    <property type="evidence" value="ECO:0007669"/>
    <property type="project" value="UniProtKB-KW"/>
</dbReference>
<dbReference type="InterPro" id="IPR002130">
    <property type="entry name" value="Cyclophilin-type_PPIase_dom"/>
</dbReference>
<feature type="compositionally biased region" description="Polar residues" evidence="5">
    <location>
        <begin position="610"/>
        <end position="623"/>
    </location>
</feature>
<feature type="compositionally biased region" description="Basic and acidic residues" evidence="5">
    <location>
        <begin position="689"/>
        <end position="702"/>
    </location>
</feature>
<dbReference type="SUPFAM" id="SSF50891">
    <property type="entry name" value="Cyclophilin-like"/>
    <property type="match status" value="1"/>
</dbReference>
<keyword evidence="4" id="KW-0413">Isomerase</keyword>
<feature type="compositionally biased region" description="Basic and acidic residues" evidence="5">
    <location>
        <begin position="261"/>
        <end position="275"/>
    </location>
</feature>
<feature type="region of interest" description="Disordered" evidence="5">
    <location>
        <begin position="359"/>
        <end position="410"/>
    </location>
</feature>
<dbReference type="EC" id="5.2.1.8" evidence="2"/>
<evidence type="ECO:0000256" key="4">
    <source>
        <dbReference type="ARBA" id="ARBA00023235"/>
    </source>
</evidence>
<feature type="compositionally biased region" description="Basic and acidic residues" evidence="5">
    <location>
        <begin position="568"/>
        <end position="609"/>
    </location>
</feature>
<feature type="compositionally biased region" description="Basic residues" evidence="5">
    <location>
        <begin position="703"/>
        <end position="735"/>
    </location>
</feature>
<evidence type="ECO:0000256" key="3">
    <source>
        <dbReference type="ARBA" id="ARBA00023110"/>
    </source>
</evidence>
<evidence type="ECO:0000256" key="1">
    <source>
        <dbReference type="ARBA" id="ARBA00000971"/>
    </source>
</evidence>
<dbReference type="FunFam" id="2.40.100.10:FF:000005">
    <property type="entry name" value="Peptidyl-prolyl cis-trans isomerase G"/>
    <property type="match status" value="1"/>
</dbReference>
<feature type="compositionally biased region" description="Polar residues" evidence="5">
    <location>
        <begin position="552"/>
        <end position="561"/>
    </location>
</feature>
<evidence type="ECO:0000256" key="2">
    <source>
        <dbReference type="ARBA" id="ARBA00013194"/>
    </source>
</evidence>
<feature type="compositionally biased region" description="Basic and acidic residues" evidence="5">
    <location>
        <begin position="316"/>
        <end position="334"/>
    </location>
</feature>
<feature type="region of interest" description="Disordered" evidence="5">
    <location>
        <begin position="493"/>
        <end position="735"/>
    </location>
</feature>
<feature type="domain" description="PPIase cyclophilin-type" evidence="6">
    <location>
        <begin position="10"/>
        <end position="175"/>
    </location>
</feature>
<dbReference type="InterPro" id="IPR020892">
    <property type="entry name" value="Cyclophilin-type_PPIase_CS"/>
</dbReference>
<feature type="compositionally biased region" description="Basic and acidic residues" evidence="5">
    <location>
        <begin position="767"/>
        <end position="777"/>
    </location>
</feature>
<dbReference type="PROSITE" id="PS50072">
    <property type="entry name" value="CSA_PPIASE_2"/>
    <property type="match status" value="1"/>
</dbReference>
<dbReference type="STRING" id="6277.A0A498SB97"/>
<feature type="compositionally biased region" description="Basic and acidic residues" evidence="5">
    <location>
        <begin position="214"/>
        <end position="225"/>
    </location>
</feature>
<feature type="compositionally biased region" description="Basic and acidic residues" evidence="5">
    <location>
        <begin position="654"/>
        <end position="676"/>
    </location>
</feature>
<dbReference type="PRINTS" id="PR00153">
    <property type="entry name" value="CSAPPISMRASE"/>
</dbReference>
<dbReference type="Gene3D" id="2.40.100.10">
    <property type="entry name" value="Cyclophilin-like"/>
    <property type="match status" value="1"/>
</dbReference>
<dbReference type="GO" id="GO:0016018">
    <property type="term" value="F:cyclosporin A binding"/>
    <property type="evidence" value="ECO:0007669"/>
    <property type="project" value="TreeGrafter"/>
</dbReference>
<dbReference type="Pfam" id="PF00160">
    <property type="entry name" value="Pro_isomerase"/>
    <property type="match status" value="1"/>
</dbReference>
<feature type="compositionally biased region" description="Low complexity" evidence="5">
    <location>
        <begin position="188"/>
        <end position="198"/>
    </location>
</feature>
<keyword evidence="3" id="KW-0697">Rotamase</keyword>
<dbReference type="Proteomes" id="UP000276991">
    <property type="component" value="Unassembled WGS sequence"/>
</dbReference>
<gene>
    <name evidence="7" type="ORF">NAV_LOCUS3609</name>
</gene>
<dbReference type="PROSITE" id="PS00170">
    <property type="entry name" value="CSA_PPIASE_1"/>
    <property type="match status" value="1"/>
</dbReference>
<feature type="compositionally biased region" description="Basic and acidic residues" evidence="5">
    <location>
        <begin position="377"/>
        <end position="394"/>
    </location>
</feature>
<evidence type="ECO:0000259" key="6">
    <source>
        <dbReference type="PROSITE" id="PS50072"/>
    </source>
</evidence>
<protein>
    <recommendedName>
        <fullName evidence="2">peptidylprolyl isomerase</fullName>
        <ecNumber evidence="2">5.2.1.8</ecNumber>
    </recommendedName>
</protein>
<dbReference type="PANTHER" id="PTHR11071">
    <property type="entry name" value="PEPTIDYL-PROLYL CIS-TRANS ISOMERASE"/>
    <property type="match status" value="1"/>
</dbReference>
<organism evidence="7 8">
    <name type="scientific">Acanthocheilonema viteae</name>
    <name type="common">Filarial nematode worm</name>
    <name type="synonym">Dipetalonema viteae</name>
    <dbReference type="NCBI Taxonomy" id="6277"/>
    <lineage>
        <taxon>Eukaryota</taxon>
        <taxon>Metazoa</taxon>
        <taxon>Ecdysozoa</taxon>
        <taxon>Nematoda</taxon>
        <taxon>Chromadorea</taxon>
        <taxon>Rhabditida</taxon>
        <taxon>Spirurina</taxon>
        <taxon>Spiruromorpha</taxon>
        <taxon>Filarioidea</taxon>
        <taxon>Onchocercidae</taxon>
        <taxon>Acanthocheilonema</taxon>
    </lineage>
</organism>
<name>A0A498SB97_ACAVI</name>
<keyword evidence="8" id="KW-1185">Reference proteome</keyword>
<dbReference type="InterPro" id="IPR029000">
    <property type="entry name" value="Cyclophilin-like_dom_sf"/>
</dbReference>
<sequence length="879" mass="101764">MSIKDRRRVFFDVTIDGNLAGRIVIELYNDIAPRTCNNFLMLCTGMAGTGKISGKPLHYKGSTFHRVIKNFMIQGGDFTKGDGTGGESIYGGMFDDEEFIMKHDEPFVVSMANKGPNTNGSQFFITTTPAPHLNNIHVVFGKVVIGQEVVTKIEYLKTNSKNRPLADVVILNCGELVRRKKQRHSSRSSESGSSSSSTEKSHKKTKKAKMKEKKWKESDEVEHLEIGTTVPETELQLSSIKPEDLPEESEQQNKYLMRRSKTPENSRKEKREKPRQSPQRFSRRDIGQRLNRMRRTRTGHKIKGRGALRFRTPEGSSDHDGSRTPPHWRREQNRVITLDELHRLQEKRKAYELEELENPKNNVSGKGKTDVLLNISKKTENKEEKYRGRSERKHDRSRHTTRRSPEHMTRHFTSEKIRRKIDEAGDSEDAKRIKRDQRGLAVEKEKIEANGEKAAAVDELNLDEPSVEVMLDSAEDIRDSDDEAIRIHLLKAKERAEEKAKHESMIEKVGDNNERDRKTISGEKQDSAGKDGQHQEHKSSDHEKLTTDGQDKNQIVEANTGSKRHQRKSDSKDHKEKTERRHRSQSVEDCGRRSISQEKVDSLKVKETSVQKNETNCENKTAGTKTSQIDSSSSDNSKISINGKLQEVNSTNKRANEEVSEQRNLKTELSKSEESKQQISEVPKKRKSGEKLQEMKRSERSCSRKRRSRSNVRRRRSSSRRSRSRDRRLRSRSRSRGYVRRFEGWPRTRRPTRRELYDERMRRERERRRSFDRYSDRRRSRSRSARRDSDRVRIQDVVENVRHLLQVLAVTVRQATLGAMLAAVRHQNIRAVQIRAEVLGAEAPISWFLLVSLCTYCMFRQILVVISKIVNHKKQHGGF</sequence>
<evidence type="ECO:0000256" key="5">
    <source>
        <dbReference type="SAM" id="MobiDB-lite"/>
    </source>
</evidence>
<feature type="region of interest" description="Disordered" evidence="5">
    <location>
        <begin position="767"/>
        <end position="789"/>
    </location>
</feature>
<feature type="compositionally biased region" description="Basic residues" evidence="5">
    <location>
        <begin position="201"/>
        <end position="213"/>
    </location>
</feature>
<dbReference type="OrthoDB" id="193499at2759"/>
<dbReference type="GO" id="GO:0006457">
    <property type="term" value="P:protein folding"/>
    <property type="evidence" value="ECO:0007669"/>
    <property type="project" value="InterPro"/>
</dbReference>
<feature type="compositionally biased region" description="Basic and acidic residues" evidence="5">
    <location>
        <begin position="493"/>
        <end position="551"/>
    </location>
</feature>